<dbReference type="AlphaFoldDB" id="A0A7S2YHY2"/>
<accession>A0A7S2YHY2</accession>
<name>A0A7S2YHY2_9STRA</name>
<proteinExistence type="predicted"/>
<feature type="region of interest" description="Disordered" evidence="1">
    <location>
        <begin position="1"/>
        <end position="24"/>
    </location>
</feature>
<feature type="compositionally biased region" description="Polar residues" evidence="1">
    <location>
        <begin position="1"/>
        <end position="19"/>
    </location>
</feature>
<reference evidence="2" key="1">
    <citation type="submission" date="2021-01" db="EMBL/GenBank/DDBJ databases">
        <authorList>
            <person name="Corre E."/>
            <person name="Pelletier E."/>
            <person name="Niang G."/>
            <person name="Scheremetjew M."/>
            <person name="Finn R."/>
            <person name="Kale V."/>
            <person name="Holt S."/>
            <person name="Cochrane G."/>
            <person name="Meng A."/>
            <person name="Brown T."/>
            <person name="Cohen L."/>
        </authorList>
    </citation>
    <scope>NUCLEOTIDE SEQUENCE</scope>
    <source>
        <strain evidence="2">CCMP125</strain>
    </source>
</reference>
<organism evidence="2">
    <name type="scientific">Entomoneis paludosa</name>
    <dbReference type="NCBI Taxonomy" id="265537"/>
    <lineage>
        <taxon>Eukaryota</taxon>
        <taxon>Sar</taxon>
        <taxon>Stramenopiles</taxon>
        <taxon>Ochrophyta</taxon>
        <taxon>Bacillariophyta</taxon>
        <taxon>Bacillariophyceae</taxon>
        <taxon>Bacillariophycidae</taxon>
        <taxon>Entomoneidaceae</taxon>
        <taxon>Entomoneis</taxon>
    </lineage>
</organism>
<protein>
    <submittedName>
        <fullName evidence="2">Uncharacterized protein</fullName>
    </submittedName>
</protein>
<evidence type="ECO:0000256" key="1">
    <source>
        <dbReference type="SAM" id="MobiDB-lite"/>
    </source>
</evidence>
<gene>
    <name evidence="2" type="ORF">APAL1065_LOCUS17730</name>
</gene>
<sequence length="180" mass="19919">MECFSSINSDTKSFSSNNPENPPKAILTARVLPEKPGEKDPQSRIPKDIVPERRSHGASVTVCRPCCREKKGRLFECLLDSGALSSGGIESDSIYEICLARLLTLGEHEDECAFLPRDEIFPQSQMSKSFPGQPWKQSCQNSQGKWIDKRGCGKRSCQEKISGVRTGTLISPMPRPPQGH</sequence>
<evidence type="ECO:0000313" key="2">
    <source>
        <dbReference type="EMBL" id="CAD9977607.1"/>
    </source>
</evidence>
<dbReference type="EMBL" id="HBHT01026443">
    <property type="protein sequence ID" value="CAD9977607.1"/>
    <property type="molecule type" value="Transcribed_RNA"/>
</dbReference>